<dbReference type="InterPro" id="IPR050272">
    <property type="entry name" value="Isochorismatase-like_hydrls"/>
</dbReference>
<evidence type="ECO:0000313" key="4">
    <source>
        <dbReference type="Proteomes" id="UP000562984"/>
    </source>
</evidence>
<dbReference type="EMBL" id="JABEND010000003">
    <property type="protein sequence ID" value="NNG35692.1"/>
    <property type="molecule type" value="Genomic_DNA"/>
</dbReference>
<protein>
    <submittedName>
        <fullName evidence="3">Cysteine hydrolase</fullName>
    </submittedName>
</protein>
<gene>
    <name evidence="3" type="ORF">HKD39_08200</name>
</gene>
<dbReference type="Gene3D" id="3.40.50.850">
    <property type="entry name" value="Isochorismatase-like"/>
    <property type="match status" value="1"/>
</dbReference>
<sequence length="214" mass="22113">MSSANQSATPDPGGTSPAANAAVLALHWQTNVVAPEGFFGAMLAEPVAASGVIGRAATFHRAARDAGATVVWTRFTVPEDEGRLVRNTAFMEAVAEHQDAFRPDGPGAAVIPEMAPDSDDWVQDNQRLSGLAGSDLPERLRAAGIDTLYITGVATNLTVEQTARHGTDLGFTVHVVSDCVAAATAEIHDASLGNLELATAGNVSADRALDLLTG</sequence>
<evidence type="ECO:0000313" key="3">
    <source>
        <dbReference type="EMBL" id="NNG35692.1"/>
    </source>
</evidence>
<dbReference type="AlphaFoldDB" id="A0A849AFU0"/>
<dbReference type="CDD" id="cd00431">
    <property type="entry name" value="cysteine_hydrolases"/>
    <property type="match status" value="1"/>
</dbReference>
<dbReference type="RefSeq" id="WP_171199341.1">
    <property type="nucleotide sequence ID" value="NZ_JABEND010000003.1"/>
</dbReference>
<evidence type="ECO:0000259" key="2">
    <source>
        <dbReference type="Pfam" id="PF00857"/>
    </source>
</evidence>
<dbReference type="Pfam" id="PF00857">
    <property type="entry name" value="Isochorismatase"/>
    <property type="match status" value="1"/>
</dbReference>
<dbReference type="InterPro" id="IPR000868">
    <property type="entry name" value="Isochorismatase-like_dom"/>
</dbReference>
<keyword evidence="4" id="KW-1185">Reference proteome</keyword>
<dbReference type="GO" id="GO:0016787">
    <property type="term" value="F:hydrolase activity"/>
    <property type="evidence" value="ECO:0007669"/>
    <property type="project" value="UniProtKB-KW"/>
</dbReference>
<keyword evidence="1 3" id="KW-0378">Hydrolase</keyword>
<dbReference type="SUPFAM" id="SSF52499">
    <property type="entry name" value="Isochorismatase-like hydrolases"/>
    <property type="match status" value="1"/>
</dbReference>
<dbReference type="PANTHER" id="PTHR43540">
    <property type="entry name" value="PEROXYUREIDOACRYLATE/UREIDOACRYLATE AMIDOHYDROLASE-RELATED"/>
    <property type="match status" value="1"/>
</dbReference>
<dbReference type="Proteomes" id="UP000562984">
    <property type="component" value="Unassembled WGS sequence"/>
</dbReference>
<organism evidence="3 4">
    <name type="scientific">Nakamurella aerolata</name>
    <dbReference type="NCBI Taxonomy" id="1656892"/>
    <lineage>
        <taxon>Bacteria</taxon>
        <taxon>Bacillati</taxon>
        <taxon>Actinomycetota</taxon>
        <taxon>Actinomycetes</taxon>
        <taxon>Nakamurellales</taxon>
        <taxon>Nakamurellaceae</taxon>
        <taxon>Nakamurella</taxon>
    </lineage>
</organism>
<accession>A0A849AFU0</accession>
<name>A0A849AFU0_9ACTN</name>
<proteinExistence type="predicted"/>
<dbReference type="InterPro" id="IPR036380">
    <property type="entry name" value="Isochorismatase-like_sf"/>
</dbReference>
<evidence type="ECO:0000256" key="1">
    <source>
        <dbReference type="ARBA" id="ARBA00022801"/>
    </source>
</evidence>
<feature type="domain" description="Isochorismatase-like" evidence="2">
    <location>
        <begin position="22"/>
        <end position="200"/>
    </location>
</feature>
<reference evidence="3 4" key="1">
    <citation type="submission" date="2020-05" db="EMBL/GenBank/DDBJ databases">
        <title>Nakamurella sp. DB0629 isolated from air conditioner.</title>
        <authorList>
            <person name="Kim D.H."/>
            <person name="Kim D.-U."/>
        </authorList>
    </citation>
    <scope>NUCLEOTIDE SEQUENCE [LARGE SCALE GENOMIC DNA]</scope>
    <source>
        <strain evidence="3 4">DB0629</strain>
    </source>
</reference>
<comment type="caution">
    <text evidence="3">The sequence shown here is derived from an EMBL/GenBank/DDBJ whole genome shotgun (WGS) entry which is preliminary data.</text>
</comment>